<dbReference type="InterPro" id="IPR010998">
    <property type="entry name" value="Integrase_recombinase_N"/>
</dbReference>
<dbReference type="InterPro" id="IPR013762">
    <property type="entry name" value="Integrase-like_cat_sf"/>
</dbReference>
<dbReference type="Proteomes" id="UP000184233">
    <property type="component" value="Unassembled WGS sequence"/>
</dbReference>
<accession>A0A1M3KZ57</accession>
<dbReference type="GO" id="GO:0003677">
    <property type="term" value="F:DNA binding"/>
    <property type="evidence" value="ECO:0007669"/>
    <property type="project" value="UniProtKB-KW"/>
</dbReference>
<dbReference type="Gene3D" id="1.10.443.10">
    <property type="entry name" value="Intergrase catalytic core"/>
    <property type="match status" value="1"/>
</dbReference>
<protein>
    <recommendedName>
        <fullName evidence="7">Tyr recombinase domain-containing protein</fullName>
    </recommendedName>
</protein>
<comment type="caution">
    <text evidence="5">The sequence shown here is derived from an EMBL/GenBank/DDBJ whole genome shotgun (WGS) entry which is preliminary data.</text>
</comment>
<gene>
    <name evidence="5" type="ORF">BGO89_07325</name>
</gene>
<dbReference type="SUPFAM" id="SSF56349">
    <property type="entry name" value="DNA breaking-rejoining enzymes"/>
    <property type="match status" value="1"/>
</dbReference>
<keyword evidence="1" id="KW-0238">DNA-binding</keyword>
<proteinExistence type="predicted"/>
<dbReference type="InterPro" id="IPR035386">
    <property type="entry name" value="Arm-DNA-bind_5"/>
</dbReference>
<sequence>MNITFYLDKPSAEQTTLMADVTFGGERPRFSTGLSLIPAYWNHDKQQIRAADPLRVAHQQRLDRIEAIAKEVYEQMDLEAVGRITTEADAKEFKRRVKARIKPGATASAAGATPDLMGYYDEFVRTYTITTSTGKVTIRRPSDNTIRAYENTGKVLRQYASEHGMTLTFDAIDMNFYRGFMHWMVTKRNFLDSSAGNNIKCLKVFMKWAMDDERKLHSNIAFMKFYRAMSDENEQGVALTLQELRLLRDADLSSIERLQKTRDTYLLQTFTALRYSDLELLEPMNYDFKNKFVVSPIKKTGSKNVIIPMIQPCEDLLKALPSLQIEFYCNWHQNRHLKELGQMLGIDAPVIVCKHQGGKRIETVVPKWQLLTTHSARRTFTTISIEEFGLPEQVVFRVTGHKPTNRVAARYFKGTREGIKTAVCNAWAAF</sequence>
<evidence type="ECO:0000256" key="2">
    <source>
        <dbReference type="ARBA" id="ARBA00023172"/>
    </source>
</evidence>
<dbReference type="Pfam" id="PF13102">
    <property type="entry name" value="Phage_int_SAM_5"/>
    <property type="match status" value="1"/>
</dbReference>
<dbReference type="InterPro" id="IPR025269">
    <property type="entry name" value="SAM-like_dom"/>
</dbReference>
<dbReference type="AlphaFoldDB" id="A0A1M3KZ57"/>
<evidence type="ECO:0000259" key="3">
    <source>
        <dbReference type="Pfam" id="PF13102"/>
    </source>
</evidence>
<name>A0A1M3KZ57_9BACT</name>
<organism evidence="5 6">
    <name type="scientific">Candidatus Kapaibacterium thiocyanatum</name>
    <dbReference type="NCBI Taxonomy" id="1895771"/>
    <lineage>
        <taxon>Bacteria</taxon>
        <taxon>Pseudomonadati</taxon>
        <taxon>Candidatus Kapaibacteriota</taxon>
        <taxon>Candidatus Kapaibacteriia</taxon>
        <taxon>Candidatus Kapaibacteriales</taxon>
        <taxon>Candidatus Kapaibacteriaceae</taxon>
        <taxon>Candidatus Kapaibacterium</taxon>
    </lineage>
</organism>
<evidence type="ECO:0008006" key="7">
    <source>
        <dbReference type="Google" id="ProtNLM"/>
    </source>
</evidence>
<keyword evidence="2" id="KW-0233">DNA recombination</keyword>
<feature type="domain" description="Phage integrase SAM-like" evidence="3">
    <location>
        <begin position="131"/>
        <end position="214"/>
    </location>
</feature>
<dbReference type="STRING" id="1895771.BGO89_07325"/>
<dbReference type="InterPro" id="IPR011010">
    <property type="entry name" value="DNA_brk_join_enz"/>
</dbReference>
<evidence type="ECO:0000313" key="5">
    <source>
        <dbReference type="EMBL" id="OJX57773.1"/>
    </source>
</evidence>
<dbReference type="GO" id="GO:0015074">
    <property type="term" value="P:DNA integration"/>
    <property type="evidence" value="ECO:0007669"/>
    <property type="project" value="InterPro"/>
</dbReference>
<feature type="domain" description="Arm DNA-binding" evidence="4">
    <location>
        <begin position="9"/>
        <end position="79"/>
    </location>
</feature>
<dbReference type="Pfam" id="PF17293">
    <property type="entry name" value="Arm-DNA-bind_5"/>
    <property type="match status" value="1"/>
</dbReference>
<evidence type="ECO:0000259" key="4">
    <source>
        <dbReference type="Pfam" id="PF17293"/>
    </source>
</evidence>
<evidence type="ECO:0000313" key="6">
    <source>
        <dbReference type="Proteomes" id="UP000184233"/>
    </source>
</evidence>
<dbReference type="EMBL" id="MKVH01000021">
    <property type="protein sequence ID" value="OJX57773.1"/>
    <property type="molecule type" value="Genomic_DNA"/>
</dbReference>
<reference evidence="5 6" key="1">
    <citation type="submission" date="2016-09" db="EMBL/GenBank/DDBJ databases">
        <title>Genome-resolved meta-omics ties microbial dynamics to process performance in biotechnology for thiocyanate degradation.</title>
        <authorList>
            <person name="Kantor R.S."/>
            <person name="Huddy R.J."/>
            <person name="Iyer R."/>
            <person name="Thomas B.C."/>
            <person name="Brown C.T."/>
            <person name="Anantharaman K."/>
            <person name="Tringe S."/>
            <person name="Hettich R.L."/>
            <person name="Harrison S.T."/>
            <person name="Banfield J.F."/>
        </authorList>
    </citation>
    <scope>NUCLEOTIDE SEQUENCE [LARGE SCALE GENOMIC DNA]</scope>
    <source>
        <strain evidence="5">59-99</strain>
    </source>
</reference>
<dbReference type="GO" id="GO:0006310">
    <property type="term" value="P:DNA recombination"/>
    <property type="evidence" value="ECO:0007669"/>
    <property type="project" value="UniProtKB-KW"/>
</dbReference>
<evidence type="ECO:0000256" key="1">
    <source>
        <dbReference type="ARBA" id="ARBA00023125"/>
    </source>
</evidence>
<dbReference type="Gene3D" id="1.10.150.130">
    <property type="match status" value="1"/>
</dbReference>